<dbReference type="EMBL" id="CAACYJ010000040">
    <property type="protein sequence ID" value="VFB20974.1"/>
    <property type="molecule type" value="Genomic_DNA"/>
</dbReference>
<accession>A0A449INF0</accession>
<proteinExistence type="predicted"/>
<sequence>MRQARITRVFEVRQDEPQGARVSAAQPGCLRVGSKAVLLDHRTYALDRAAADALLFGFSIDDIAGSRYGNTCQLSDITEFHAENSLFFVVHVDIVNNPNR</sequence>
<name>A0A449INF0_PSEFR</name>
<reference evidence="1 2" key="1">
    <citation type="submission" date="2019-02" db="EMBL/GenBank/DDBJ databases">
        <authorList>
            <consortium name="Pathogen Informatics"/>
        </authorList>
    </citation>
    <scope>NUCLEOTIDE SEQUENCE [LARGE SCALE GENOMIC DNA]</scope>
    <source>
        <strain evidence="1 2">3012STDY7103891</strain>
    </source>
</reference>
<evidence type="ECO:0000313" key="1">
    <source>
        <dbReference type="EMBL" id="VFB20974.1"/>
    </source>
</evidence>
<protein>
    <submittedName>
        <fullName evidence="1">Uncharacterized protein</fullName>
    </submittedName>
</protein>
<evidence type="ECO:0000313" key="2">
    <source>
        <dbReference type="Proteomes" id="UP000330809"/>
    </source>
</evidence>
<dbReference type="AlphaFoldDB" id="A0A449INF0"/>
<gene>
    <name evidence="1" type="ORF">NCTC10754_03611</name>
</gene>
<dbReference type="Proteomes" id="UP000330809">
    <property type="component" value="Unassembled WGS sequence"/>
</dbReference>
<organism evidence="1 2">
    <name type="scientific">Pseudomonas fragi</name>
    <dbReference type="NCBI Taxonomy" id="296"/>
    <lineage>
        <taxon>Bacteria</taxon>
        <taxon>Pseudomonadati</taxon>
        <taxon>Pseudomonadota</taxon>
        <taxon>Gammaproteobacteria</taxon>
        <taxon>Pseudomonadales</taxon>
        <taxon>Pseudomonadaceae</taxon>
        <taxon>Pseudomonas</taxon>
    </lineage>
</organism>